<evidence type="ECO:0000313" key="1">
    <source>
        <dbReference type="EMBL" id="EGH49095.1"/>
    </source>
</evidence>
<sequence length="61" mass="6235">NDGRLYSNSDVSLDLSKGVLNNDGGLITAPGQLLLKNLNAVSNRSGEISSANGFTLAATSL</sequence>
<feature type="non-terminal residue" evidence="1">
    <location>
        <position position="1"/>
    </location>
</feature>
<keyword evidence="2" id="KW-1185">Reference proteome</keyword>
<dbReference type="InterPro" id="IPR010069">
    <property type="entry name" value="CdiA_FHA1_rpt"/>
</dbReference>
<proteinExistence type="predicted"/>
<reference evidence="1 2" key="1">
    <citation type="journal article" date="2011" name="PLoS Pathog.">
        <title>Dynamic evolution of pathogenicity revealed by sequencing and comparative genomics of 19 Pseudomonas syringae isolates.</title>
        <authorList>
            <person name="Baltrus D.A."/>
            <person name="Nishimura M.T."/>
            <person name="Romanchuk A."/>
            <person name="Chang J.H."/>
            <person name="Mukhtar M.S."/>
            <person name="Cherkis K."/>
            <person name="Roach J."/>
            <person name="Grant S.R."/>
            <person name="Jones C.D."/>
            <person name="Dangl J.L."/>
        </authorList>
    </citation>
    <scope>NUCLEOTIDE SEQUENCE [LARGE SCALE GENOMIC DNA]</scope>
    <source>
        <strain evidence="1 2">1704B</strain>
    </source>
</reference>
<name>F3GPU2_PSESJ</name>
<dbReference type="HOGENOM" id="CLU_200072_0_0_6"/>
<dbReference type="Proteomes" id="UP000004986">
    <property type="component" value="Unassembled WGS sequence"/>
</dbReference>
<dbReference type="EMBL" id="AEAI01003826">
    <property type="protein sequence ID" value="EGH49095.1"/>
    <property type="molecule type" value="Genomic_DNA"/>
</dbReference>
<evidence type="ECO:0000313" key="2">
    <source>
        <dbReference type="Proteomes" id="UP000004986"/>
    </source>
</evidence>
<protein>
    <submittedName>
        <fullName evidence="1">Filamentous hemagglutinin, intein-containing</fullName>
    </submittedName>
</protein>
<gene>
    <name evidence="1" type="ORF">PSYPI_44796</name>
</gene>
<dbReference type="NCBIfam" id="TIGR01731">
    <property type="entry name" value="fil_hemag_20aa"/>
    <property type="match status" value="1"/>
</dbReference>
<comment type="caution">
    <text evidence="1">The sequence shown here is derived from an EMBL/GenBank/DDBJ whole genome shotgun (WGS) entry which is preliminary data.</text>
</comment>
<feature type="non-terminal residue" evidence="1">
    <location>
        <position position="61"/>
    </location>
</feature>
<accession>F3GPU2</accession>
<organism evidence="1 2">
    <name type="scientific">Pseudomonas syringae pv. pisi str. 1704B</name>
    <dbReference type="NCBI Taxonomy" id="629263"/>
    <lineage>
        <taxon>Bacteria</taxon>
        <taxon>Pseudomonadati</taxon>
        <taxon>Pseudomonadota</taxon>
        <taxon>Gammaproteobacteria</taxon>
        <taxon>Pseudomonadales</taxon>
        <taxon>Pseudomonadaceae</taxon>
        <taxon>Pseudomonas</taxon>
        <taxon>Pseudomonas syringae</taxon>
    </lineage>
</organism>
<dbReference type="AlphaFoldDB" id="F3GPU2"/>